<sequence>MSGLGLALLIAVAGGIGAAARYAIDSALTAILKPRFPWGIMLVNLTGSFALGYLTGLALDSDIARIISVGLLGGYTTFSTASIDSVRLVLAKRYWAALLNGPGMLVASVALAVTGIVLARG</sequence>
<dbReference type="GO" id="GO:0140114">
    <property type="term" value="P:cellular detoxification of fluoride"/>
    <property type="evidence" value="ECO:0007669"/>
    <property type="project" value="UniProtKB-UniRule"/>
</dbReference>
<dbReference type="HAMAP" id="MF_00454">
    <property type="entry name" value="FluC"/>
    <property type="match status" value="1"/>
</dbReference>
<dbReference type="GO" id="GO:0046872">
    <property type="term" value="F:metal ion binding"/>
    <property type="evidence" value="ECO:0007669"/>
    <property type="project" value="UniProtKB-KW"/>
</dbReference>
<evidence type="ECO:0000313" key="11">
    <source>
        <dbReference type="EMBL" id="QIK61826.1"/>
    </source>
</evidence>
<feature type="binding site" evidence="10">
    <location>
        <position position="73"/>
    </location>
    <ligand>
        <name>Na(+)</name>
        <dbReference type="ChEBI" id="CHEBI:29101"/>
        <note>structural</note>
    </ligand>
</feature>
<feature type="transmembrane region" description="Helical" evidence="10">
    <location>
        <begin position="95"/>
        <end position="119"/>
    </location>
</feature>
<protein>
    <recommendedName>
        <fullName evidence="10">Fluoride-specific ion channel FluC</fullName>
    </recommendedName>
</protein>
<evidence type="ECO:0000256" key="6">
    <source>
        <dbReference type="ARBA" id="ARBA00023303"/>
    </source>
</evidence>
<accession>A0A6G7XBI6</accession>
<evidence type="ECO:0000256" key="4">
    <source>
        <dbReference type="ARBA" id="ARBA00022989"/>
    </source>
</evidence>
<dbReference type="GO" id="GO:0005886">
    <property type="term" value="C:plasma membrane"/>
    <property type="evidence" value="ECO:0007669"/>
    <property type="project" value="UniProtKB-SubCell"/>
</dbReference>
<dbReference type="PANTHER" id="PTHR28259">
    <property type="entry name" value="FLUORIDE EXPORT PROTEIN 1-RELATED"/>
    <property type="match status" value="1"/>
</dbReference>
<evidence type="ECO:0000256" key="5">
    <source>
        <dbReference type="ARBA" id="ARBA00023136"/>
    </source>
</evidence>
<comment type="subcellular location">
    <subcellularLocation>
        <location evidence="1 10">Cell membrane</location>
        <topology evidence="1 10">Multi-pass membrane protein</topology>
    </subcellularLocation>
</comment>
<evidence type="ECO:0000256" key="9">
    <source>
        <dbReference type="ARBA" id="ARBA00049940"/>
    </source>
</evidence>
<dbReference type="Proteomes" id="UP000502677">
    <property type="component" value="Chromosome"/>
</dbReference>
<keyword evidence="5 10" id="KW-0472">Membrane</keyword>
<evidence type="ECO:0000256" key="7">
    <source>
        <dbReference type="ARBA" id="ARBA00035120"/>
    </source>
</evidence>
<comment type="similarity">
    <text evidence="7 10">Belongs to the fluoride channel Fluc/FEX (TC 1.A.43) family.</text>
</comment>
<proteinExistence type="inferred from homology"/>
<keyword evidence="10" id="KW-0479">Metal-binding</keyword>
<feature type="transmembrane region" description="Helical" evidence="10">
    <location>
        <begin position="35"/>
        <end position="54"/>
    </location>
</feature>
<evidence type="ECO:0000256" key="1">
    <source>
        <dbReference type="ARBA" id="ARBA00004651"/>
    </source>
</evidence>
<organism evidence="11 12">
    <name type="scientific">Leucobacter viscericola</name>
    <dbReference type="NCBI Taxonomy" id="2714935"/>
    <lineage>
        <taxon>Bacteria</taxon>
        <taxon>Bacillati</taxon>
        <taxon>Actinomycetota</taxon>
        <taxon>Actinomycetes</taxon>
        <taxon>Micrococcales</taxon>
        <taxon>Microbacteriaceae</taxon>
        <taxon>Leucobacter</taxon>
    </lineage>
</organism>
<dbReference type="KEGG" id="lvi:G7068_00305"/>
<comment type="function">
    <text evidence="9 10">Fluoride-specific ion channel. Important for reducing fluoride concentration in the cell, thus reducing its toxicity.</text>
</comment>
<keyword evidence="10" id="KW-0915">Sodium</keyword>
<dbReference type="InterPro" id="IPR003691">
    <property type="entry name" value="FluC"/>
</dbReference>
<evidence type="ECO:0000313" key="12">
    <source>
        <dbReference type="Proteomes" id="UP000502677"/>
    </source>
</evidence>
<comment type="catalytic activity">
    <reaction evidence="8">
        <text>fluoride(in) = fluoride(out)</text>
        <dbReference type="Rhea" id="RHEA:76159"/>
        <dbReference type="ChEBI" id="CHEBI:17051"/>
    </reaction>
    <physiologicalReaction direction="left-to-right" evidence="8">
        <dbReference type="Rhea" id="RHEA:76160"/>
    </physiologicalReaction>
</comment>
<comment type="activity regulation">
    <text evidence="10">Na(+) is not transported, but it plays an essential structural role and its presence is essential for fluoride channel function.</text>
</comment>
<keyword evidence="3 10" id="KW-0812">Transmembrane</keyword>
<dbReference type="Pfam" id="PF02537">
    <property type="entry name" value="CRCB"/>
    <property type="match status" value="1"/>
</dbReference>
<gene>
    <name evidence="10" type="primary">fluC</name>
    <name evidence="10" type="synonym">crcB</name>
    <name evidence="11" type="ORF">G7068_00305</name>
</gene>
<evidence type="ECO:0000256" key="8">
    <source>
        <dbReference type="ARBA" id="ARBA00035585"/>
    </source>
</evidence>
<dbReference type="GO" id="GO:0062054">
    <property type="term" value="F:fluoride channel activity"/>
    <property type="evidence" value="ECO:0007669"/>
    <property type="project" value="UniProtKB-UniRule"/>
</dbReference>
<evidence type="ECO:0000256" key="2">
    <source>
        <dbReference type="ARBA" id="ARBA00022475"/>
    </source>
</evidence>
<keyword evidence="4 10" id="KW-1133">Transmembrane helix</keyword>
<feature type="binding site" evidence="10">
    <location>
        <position position="76"/>
    </location>
    <ligand>
        <name>Na(+)</name>
        <dbReference type="ChEBI" id="CHEBI:29101"/>
        <note>structural</note>
    </ligand>
</feature>
<evidence type="ECO:0000256" key="10">
    <source>
        <dbReference type="HAMAP-Rule" id="MF_00454"/>
    </source>
</evidence>
<feature type="transmembrane region" description="Helical" evidence="10">
    <location>
        <begin position="66"/>
        <end position="83"/>
    </location>
</feature>
<dbReference type="EMBL" id="CP049863">
    <property type="protein sequence ID" value="QIK61826.1"/>
    <property type="molecule type" value="Genomic_DNA"/>
</dbReference>
<keyword evidence="12" id="KW-1185">Reference proteome</keyword>
<keyword evidence="6 10" id="KW-0407">Ion channel</keyword>
<dbReference type="RefSeq" id="WP_166287287.1">
    <property type="nucleotide sequence ID" value="NZ_CP049863.1"/>
</dbReference>
<evidence type="ECO:0000256" key="3">
    <source>
        <dbReference type="ARBA" id="ARBA00022692"/>
    </source>
</evidence>
<dbReference type="PANTHER" id="PTHR28259:SF1">
    <property type="entry name" value="FLUORIDE EXPORT PROTEIN 1-RELATED"/>
    <property type="match status" value="1"/>
</dbReference>
<keyword evidence="10" id="KW-0406">Ion transport</keyword>
<dbReference type="AlphaFoldDB" id="A0A6G7XBI6"/>
<name>A0A6G7XBI6_9MICO</name>
<keyword evidence="2 10" id="KW-1003">Cell membrane</keyword>
<reference evidence="11 12" key="1">
    <citation type="submission" date="2020-03" db="EMBL/GenBank/DDBJ databases">
        <title>Leucobacter sp. nov., isolated from beetles.</title>
        <authorList>
            <person name="Hyun D.-W."/>
            <person name="Bae J.-W."/>
        </authorList>
    </citation>
    <scope>NUCLEOTIDE SEQUENCE [LARGE SCALE GENOMIC DNA]</scope>
    <source>
        <strain evidence="11 12">HDW9C</strain>
    </source>
</reference>
<keyword evidence="10" id="KW-0813">Transport</keyword>